<keyword evidence="3" id="KW-1185">Reference proteome</keyword>
<keyword evidence="1" id="KW-0472">Membrane</keyword>
<proteinExistence type="predicted"/>
<keyword evidence="1" id="KW-1133">Transmembrane helix</keyword>
<dbReference type="EMBL" id="JAUEPO010000003">
    <property type="protein sequence ID" value="KAK3327236.1"/>
    <property type="molecule type" value="Genomic_DNA"/>
</dbReference>
<name>A0AAE0ILA4_9PEZI</name>
<protein>
    <submittedName>
        <fullName evidence="2">Uncharacterized protein</fullName>
    </submittedName>
</protein>
<gene>
    <name evidence="2" type="ORF">B0T19DRAFT_157110</name>
</gene>
<sequence>MPGHATAFVSTCTASQPATCNAVAQVVHDVARCLRSTQGGKGQVISYSTLLAAVYGLLMATYYVPACLPWARGLQLCNQRRRRLLFLASANVKWKECACSVRMPGRPGGWAIAGFLQQHIASSLSSPLHPPQSTDRKALRLTGSENPPCEVCFLIVFPVII</sequence>
<organism evidence="2 3">
    <name type="scientific">Cercophora scortea</name>
    <dbReference type="NCBI Taxonomy" id="314031"/>
    <lineage>
        <taxon>Eukaryota</taxon>
        <taxon>Fungi</taxon>
        <taxon>Dikarya</taxon>
        <taxon>Ascomycota</taxon>
        <taxon>Pezizomycotina</taxon>
        <taxon>Sordariomycetes</taxon>
        <taxon>Sordariomycetidae</taxon>
        <taxon>Sordariales</taxon>
        <taxon>Lasiosphaeriaceae</taxon>
        <taxon>Cercophora</taxon>
    </lineage>
</organism>
<dbReference type="Proteomes" id="UP001286456">
    <property type="component" value="Unassembled WGS sequence"/>
</dbReference>
<feature type="transmembrane region" description="Helical" evidence="1">
    <location>
        <begin position="46"/>
        <end position="71"/>
    </location>
</feature>
<reference evidence="2" key="2">
    <citation type="submission" date="2023-06" db="EMBL/GenBank/DDBJ databases">
        <authorList>
            <consortium name="Lawrence Berkeley National Laboratory"/>
            <person name="Haridas S."/>
            <person name="Hensen N."/>
            <person name="Bonometti L."/>
            <person name="Westerberg I."/>
            <person name="Brannstrom I.O."/>
            <person name="Guillou S."/>
            <person name="Cros-Aarteil S."/>
            <person name="Calhoun S."/>
            <person name="Kuo A."/>
            <person name="Mondo S."/>
            <person name="Pangilinan J."/>
            <person name="Riley R."/>
            <person name="Labutti K."/>
            <person name="Andreopoulos B."/>
            <person name="Lipzen A."/>
            <person name="Chen C."/>
            <person name="Yanf M."/>
            <person name="Daum C."/>
            <person name="Ng V."/>
            <person name="Clum A."/>
            <person name="Steindorff A."/>
            <person name="Ohm R."/>
            <person name="Martin F."/>
            <person name="Silar P."/>
            <person name="Natvig D."/>
            <person name="Lalanne C."/>
            <person name="Gautier V."/>
            <person name="Ament-Velasquez S.L."/>
            <person name="Kruys A."/>
            <person name="Hutchinson M.I."/>
            <person name="Powell A.J."/>
            <person name="Barry K."/>
            <person name="Miller A.N."/>
            <person name="Grigoriev I.V."/>
            <person name="Debuchy R."/>
            <person name="Gladieux P."/>
            <person name="Thoren M.H."/>
            <person name="Johannesson H."/>
        </authorList>
    </citation>
    <scope>NUCLEOTIDE SEQUENCE</scope>
    <source>
        <strain evidence="2">SMH4131-1</strain>
    </source>
</reference>
<dbReference type="AlphaFoldDB" id="A0AAE0ILA4"/>
<reference evidence="2" key="1">
    <citation type="journal article" date="2023" name="Mol. Phylogenet. Evol.">
        <title>Genome-scale phylogeny and comparative genomics of the fungal order Sordariales.</title>
        <authorList>
            <person name="Hensen N."/>
            <person name="Bonometti L."/>
            <person name="Westerberg I."/>
            <person name="Brannstrom I.O."/>
            <person name="Guillou S."/>
            <person name="Cros-Aarteil S."/>
            <person name="Calhoun S."/>
            <person name="Haridas S."/>
            <person name="Kuo A."/>
            <person name="Mondo S."/>
            <person name="Pangilinan J."/>
            <person name="Riley R."/>
            <person name="LaButti K."/>
            <person name="Andreopoulos B."/>
            <person name="Lipzen A."/>
            <person name="Chen C."/>
            <person name="Yan M."/>
            <person name="Daum C."/>
            <person name="Ng V."/>
            <person name="Clum A."/>
            <person name="Steindorff A."/>
            <person name="Ohm R.A."/>
            <person name="Martin F."/>
            <person name="Silar P."/>
            <person name="Natvig D.O."/>
            <person name="Lalanne C."/>
            <person name="Gautier V."/>
            <person name="Ament-Velasquez S.L."/>
            <person name="Kruys A."/>
            <person name="Hutchinson M.I."/>
            <person name="Powell A.J."/>
            <person name="Barry K."/>
            <person name="Miller A.N."/>
            <person name="Grigoriev I.V."/>
            <person name="Debuchy R."/>
            <person name="Gladieux P."/>
            <person name="Hiltunen Thoren M."/>
            <person name="Johannesson H."/>
        </authorList>
    </citation>
    <scope>NUCLEOTIDE SEQUENCE</scope>
    <source>
        <strain evidence="2">SMH4131-1</strain>
    </source>
</reference>
<evidence type="ECO:0000313" key="2">
    <source>
        <dbReference type="EMBL" id="KAK3327236.1"/>
    </source>
</evidence>
<keyword evidence="1" id="KW-0812">Transmembrane</keyword>
<accession>A0AAE0ILA4</accession>
<evidence type="ECO:0000256" key="1">
    <source>
        <dbReference type="SAM" id="Phobius"/>
    </source>
</evidence>
<comment type="caution">
    <text evidence="2">The sequence shown here is derived from an EMBL/GenBank/DDBJ whole genome shotgun (WGS) entry which is preliminary data.</text>
</comment>
<evidence type="ECO:0000313" key="3">
    <source>
        <dbReference type="Proteomes" id="UP001286456"/>
    </source>
</evidence>